<keyword evidence="2" id="KW-1185">Reference proteome</keyword>
<name>N0BA81_9HYPH</name>
<protein>
    <submittedName>
        <fullName evidence="1">Uncharacterized protein</fullName>
    </submittedName>
</protein>
<reference evidence="1 2" key="1">
    <citation type="journal article" date="2013" name="Genome Announc.">
        <title>Genome sequences for three denitrifying bacterial strains isolated from a uranium- and nitrate-contaminated subsurface environment.</title>
        <authorList>
            <person name="Venkatramanan R."/>
            <person name="Prakash O."/>
            <person name="Woyke T."/>
            <person name="Chain P."/>
            <person name="Goodwin L.A."/>
            <person name="Watson D."/>
            <person name="Brooks S."/>
            <person name="Kostka J.E."/>
            <person name="Green S.J."/>
        </authorList>
    </citation>
    <scope>NUCLEOTIDE SEQUENCE [LARGE SCALE GENOMIC DNA]</scope>
    <source>
        <strain evidence="1 2">1NES1</strain>
    </source>
</reference>
<dbReference type="EMBL" id="CP005587">
    <property type="protein sequence ID" value="AGK59923.1"/>
    <property type="molecule type" value="Genomic_DNA"/>
</dbReference>
<dbReference type="Proteomes" id="UP000005952">
    <property type="component" value="Chromosome"/>
</dbReference>
<gene>
    <name evidence="1" type="ORF">HYPDE_41273</name>
</gene>
<dbReference type="KEGG" id="hdt:HYPDE_41273"/>
<organism evidence="1 2">
    <name type="scientific">Hyphomicrobium denitrificans 1NES1</name>
    <dbReference type="NCBI Taxonomy" id="670307"/>
    <lineage>
        <taxon>Bacteria</taxon>
        <taxon>Pseudomonadati</taxon>
        <taxon>Pseudomonadota</taxon>
        <taxon>Alphaproteobacteria</taxon>
        <taxon>Hyphomicrobiales</taxon>
        <taxon>Hyphomicrobiaceae</taxon>
        <taxon>Hyphomicrobium</taxon>
    </lineage>
</organism>
<accession>N0BA81</accession>
<evidence type="ECO:0000313" key="2">
    <source>
        <dbReference type="Proteomes" id="UP000005952"/>
    </source>
</evidence>
<dbReference type="AlphaFoldDB" id="N0BA81"/>
<sequence length="111" mass="12614">MTTTHDLLVVADAENNDLFTYCPKKGVMLGLGDFDDRPRMYTPKCLQLFIAPIEDLRRMKREWKEAAARDSGNALPFIPALTEPVYVDESHSTMIAKFGKSCREIEMEGED</sequence>
<dbReference type="HOGENOM" id="CLU_2154912_0_0_5"/>
<dbReference type="STRING" id="670307.HYPDE_41273"/>
<evidence type="ECO:0000313" key="1">
    <source>
        <dbReference type="EMBL" id="AGK59923.1"/>
    </source>
</evidence>
<proteinExistence type="predicted"/>